<dbReference type="eggNOG" id="COG3170">
    <property type="taxonomic scope" value="Bacteria"/>
</dbReference>
<dbReference type="KEGG" id="sfu:Sfum_0775"/>
<name>A0LGC1_SYNFM</name>
<dbReference type="HOGENOM" id="CLU_033718_0_0_7"/>
<dbReference type="EMBL" id="CP000478">
    <property type="protein sequence ID" value="ABK16473.1"/>
    <property type="molecule type" value="Genomic_DNA"/>
</dbReference>
<accession>A0LGC1</accession>
<dbReference type="InterPro" id="IPR026950">
    <property type="entry name" value="Caps_assemb_Wzi"/>
</dbReference>
<protein>
    <recommendedName>
        <fullName evidence="3">Capsule assembly protein Wzi</fullName>
    </recommendedName>
</protein>
<sequence length="580" mass="64897">MLIANRASHMAGVREDREVGMLDGTGAWLRKSVSQLMVLCILVCPGWCPSAFSAASPNVPVDHWSYPALERIEAFGLIHSSLHGTRPFSREETARLIKEALTAKESSGKPLPPIIMHLLEKLQREFKPELDVYGTECARSSYLKPIEEAQIRYVYTDGDPRRYTGYPGSVFEADVTEGTPLVYNNEGVVYGKYNNFSVQFASTFGVGDFFAGSIEPIFLVQENEGHNDNVPGTVSADLLKGYGKLSRWNVELEFGRDSMWWGPGRHGELLMTNNATPFDMLKLSNPEPVLLPWYFSYLGPFKYTIFLSRLEDYRVRPLAPGPIDERPVYVGTSSFGGWRVDCKPHPLFELGVSSTFIFGGPGIPSLDFGDVLGLFGLGNVTAANNKINQLGSFDFRLRLPWLRNSVIYGEYAGEDAGGIGGPWYTSLFNDVGYSLGLYVPRLTDDGMTDLRVEWAKNAHIVGPTPGVWYGHNIFIGGYAHDDLMIGHHMFGDAEDLFVRITRYLNKDLLVGLDYDYMKRGITLSPVQESINQWGVDITYDINAHFSVTARYGFEIVDNFDLVEGDTRHNNLVMTMLKVEF</sequence>
<dbReference type="InterPro" id="IPR038636">
    <property type="entry name" value="Wzi_sf"/>
</dbReference>
<reference evidence="1 2" key="1">
    <citation type="submission" date="2006-10" db="EMBL/GenBank/DDBJ databases">
        <title>Complete sequence of Syntrophobacter fumaroxidans MPOB.</title>
        <authorList>
            <consortium name="US DOE Joint Genome Institute"/>
            <person name="Copeland A."/>
            <person name="Lucas S."/>
            <person name="Lapidus A."/>
            <person name="Barry K."/>
            <person name="Detter J.C."/>
            <person name="Glavina del Rio T."/>
            <person name="Hammon N."/>
            <person name="Israni S."/>
            <person name="Pitluck S."/>
            <person name="Goltsman E.G."/>
            <person name="Martinez M."/>
            <person name="Schmutz J."/>
            <person name="Larimer F."/>
            <person name="Land M."/>
            <person name="Hauser L."/>
            <person name="Kyrpides N."/>
            <person name="Kim E."/>
            <person name="Boone D.R."/>
            <person name="Brockman F."/>
            <person name="Culley D."/>
            <person name="Ferry J."/>
            <person name="Gunsalus R."/>
            <person name="McInerney M.J."/>
            <person name="Morrison M."/>
            <person name="Plugge C."/>
            <person name="Rohlin L."/>
            <person name="Scholten J."/>
            <person name="Sieber J."/>
            <person name="Stams A.J.M."/>
            <person name="Worm P."/>
            <person name="Henstra A.M."/>
            <person name="Richardson P."/>
        </authorList>
    </citation>
    <scope>NUCLEOTIDE SEQUENCE [LARGE SCALE GENOMIC DNA]</scope>
    <source>
        <strain evidence="2">DSM 10017 / MPOB</strain>
    </source>
</reference>
<organism evidence="1 2">
    <name type="scientific">Syntrophobacter fumaroxidans (strain DSM 10017 / MPOB)</name>
    <dbReference type="NCBI Taxonomy" id="335543"/>
    <lineage>
        <taxon>Bacteria</taxon>
        <taxon>Pseudomonadati</taxon>
        <taxon>Thermodesulfobacteriota</taxon>
        <taxon>Syntrophobacteria</taxon>
        <taxon>Syntrophobacterales</taxon>
        <taxon>Syntrophobacteraceae</taxon>
        <taxon>Syntrophobacter</taxon>
    </lineage>
</organism>
<keyword evidence="2" id="KW-1185">Reference proteome</keyword>
<dbReference type="Proteomes" id="UP000001784">
    <property type="component" value="Chromosome"/>
</dbReference>
<gene>
    <name evidence="1" type="ordered locus">Sfum_0775</name>
</gene>
<dbReference type="AlphaFoldDB" id="A0LGC1"/>
<dbReference type="Gene3D" id="2.40.160.130">
    <property type="entry name" value="Capsule assembly protein Wzi"/>
    <property type="match status" value="1"/>
</dbReference>
<proteinExistence type="predicted"/>
<evidence type="ECO:0000313" key="2">
    <source>
        <dbReference type="Proteomes" id="UP000001784"/>
    </source>
</evidence>
<dbReference type="InParanoid" id="A0LGC1"/>
<dbReference type="STRING" id="335543.Sfum_0775"/>
<evidence type="ECO:0000313" key="1">
    <source>
        <dbReference type="EMBL" id="ABK16473.1"/>
    </source>
</evidence>
<evidence type="ECO:0008006" key="3">
    <source>
        <dbReference type="Google" id="ProtNLM"/>
    </source>
</evidence>
<dbReference type="Pfam" id="PF14052">
    <property type="entry name" value="Caps_assemb_Wzi"/>
    <property type="match status" value="1"/>
</dbReference>